<organism evidence="2 3">
    <name type="scientific">Cyphellophora europaea (strain CBS 101466)</name>
    <name type="common">Phialophora europaea</name>
    <dbReference type="NCBI Taxonomy" id="1220924"/>
    <lineage>
        <taxon>Eukaryota</taxon>
        <taxon>Fungi</taxon>
        <taxon>Dikarya</taxon>
        <taxon>Ascomycota</taxon>
        <taxon>Pezizomycotina</taxon>
        <taxon>Eurotiomycetes</taxon>
        <taxon>Chaetothyriomycetidae</taxon>
        <taxon>Chaetothyriales</taxon>
        <taxon>Cyphellophoraceae</taxon>
        <taxon>Cyphellophora</taxon>
    </lineage>
</organism>
<evidence type="ECO:0008006" key="4">
    <source>
        <dbReference type="Google" id="ProtNLM"/>
    </source>
</evidence>
<sequence length="330" mass="37713">MDPGGHAEATGIEPNNDEEIDSAFGEGDSTYTATLRSSLLESVQENGRGYHKYRDGVYILPEDAREQERLDLQHEMFLRSLDRKLYLAPIDEPVHEALDLGTGTGTWAIDFADQHPEANVVGVDLSPIQPSWVPPNCRFVVDDFDKEWAYKTKFDFIHGRMLLTSSADFPTLFQRAYDSLRPGGWIEMQDLYMPLKCDDGSMDGTTYQQWNELYIQACSKLGRDPSYTAKYKEWMTTAGFDGVEEEVFKWPVNTWPKDDKLKEMGSWNLINMLDGLEGFTVRLWTMALEMSTEEIEVILAGVRKDVQDKRIHSYWPMYVVYGRKPSSGPG</sequence>
<dbReference type="AlphaFoldDB" id="W2SB62"/>
<dbReference type="RefSeq" id="XP_008710639.1">
    <property type="nucleotide sequence ID" value="XM_008712417.1"/>
</dbReference>
<gene>
    <name evidence="2" type="ORF">HMPREF1541_00109</name>
</gene>
<dbReference type="Proteomes" id="UP000030752">
    <property type="component" value="Unassembled WGS sequence"/>
</dbReference>
<dbReference type="InterPro" id="IPR029063">
    <property type="entry name" value="SAM-dependent_MTases_sf"/>
</dbReference>
<dbReference type="PANTHER" id="PTHR43591">
    <property type="entry name" value="METHYLTRANSFERASE"/>
    <property type="match status" value="1"/>
</dbReference>
<accession>W2SB62</accession>
<proteinExistence type="predicted"/>
<dbReference type="GO" id="GO:0008168">
    <property type="term" value="F:methyltransferase activity"/>
    <property type="evidence" value="ECO:0007669"/>
    <property type="project" value="TreeGrafter"/>
</dbReference>
<evidence type="ECO:0000313" key="3">
    <source>
        <dbReference type="Proteomes" id="UP000030752"/>
    </source>
</evidence>
<dbReference type="VEuPathDB" id="FungiDB:HMPREF1541_00109"/>
<dbReference type="CDD" id="cd02440">
    <property type="entry name" value="AdoMet_MTases"/>
    <property type="match status" value="1"/>
</dbReference>
<dbReference type="Gene3D" id="3.40.50.150">
    <property type="entry name" value="Vaccinia Virus protein VP39"/>
    <property type="match status" value="1"/>
</dbReference>
<dbReference type="EMBL" id="KB822711">
    <property type="protein sequence ID" value="ETN45927.1"/>
    <property type="molecule type" value="Genomic_DNA"/>
</dbReference>
<name>W2SB62_CYPE1</name>
<reference evidence="2 3" key="1">
    <citation type="submission" date="2013-03" db="EMBL/GenBank/DDBJ databases">
        <title>The Genome Sequence of Phialophora europaea CBS 101466.</title>
        <authorList>
            <consortium name="The Broad Institute Genomics Platform"/>
            <person name="Cuomo C."/>
            <person name="de Hoog S."/>
            <person name="Gorbushina A."/>
            <person name="Walker B."/>
            <person name="Young S.K."/>
            <person name="Zeng Q."/>
            <person name="Gargeya S."/>
            <person name="Fitzgerald M."/>
            <person name="Haas B."/>
            <person name="Abouelleil A."/>
            <person name="Allen A.W."/>
            <person name="Alvarado L."/>
            <person name="Arachchi H.M."/>
            <person name="Berlin A.M."/>
            <person name="Chapman S.B."/>
            <person name="Gainer-Dewar J."/>
            <person name="Goldberg J."/>
            <person name="Griggs A."/>
            <person name="Gujja S."/>
            <person name="Hansen M."/>
            <person name="Howarth C."/>
            <person name="Imamovic A."/>
            <person name="Ireland A."/>
            <person name="Larimer J."/>
            <person name="McCowan C."/>
            <person name="Murphy C."/>
            <person name="Pearson M."/>
            <person name="Poon T.W."/>
            <person name="Priest M."/>
            <person name="Roberts A."/>
            <person name="Saif S."/>
            <person name="Shea T."/>
            <person name="Sisk P."/>
            <person name="Sykes S."/>
            <person name="Wortman J."/>
            <person name="Nusbaum C."/>
            <person name="Birren B."/>
        </authorList>
    </citation>
    <scope>NUCLEOTIDE SEQUENCE [LARGE SCALE GENOMIC DNA]</scope>
    <source>
        <strain evidence="2 3">CBS 101466</strain>
    </source>
</reference>
<dbReference type="OrthoDB" id="2013972at2759"/>
<dbReference type="eggNOG" id="ENOG502QSKG">
    <property type="taxonomic scope" value="Eukaryota"/>
</dbReference>
<dbReference type="PANTHER" id="PTHR43591:SF102">
    <property type="entry name" value="S-ADENOSYL-L-METHIONINE-DEPENDENT METHYLTRANSFERASE"/>
    <property type="match status" value="1"/>
</dbReference>
<dbReference type="HOGENOM" id="CLU_010595_1_2_1"/>
<evidence type="ECO:0000256" key="1">
    <source>
        <dbReference type="SAM" id="MobiDB-lite"/>
    </source>
</evidence>
<protein>
    <recommendedName>
        <fullName evidence="4">Methyltransferase domain-containing protein</fullName>
    </recommendedName>
</protein>
<dbReference type="InParanoid" id="W2SB62"/>
<feature type="region of interest" description="Disordered" evidence="1">
    <location>
        <begin position="1"/>
        <end position="25"/>
    </location>
</feature>
<dbReference type="SUPFAM" id="SSF53335">
    <property type="entry name" value="S-adenosyl-L-methionine-dependent methyltransferases"/>
    <property type="match status" value="1"/>
</dbReference>
<dbReference type="Pfam" id="PF13489">
    <property type="entry name" value="Methyltransf_23"/>
    <property type="match status" value="1"/>
</dbReference>
<evidence type="ECO:0000313" key="2">
    <source>
        <dbReference type="EMBL" id="ETN45927.1"/>
    </source>
</evidence>
<dbReference type="STRING" id="1220924.W2SB62"/>
<keyword evidence="3" id="KW-1185">Reference proteome</keyword>
<dbReference type="GeneID" id="19967448"/>